<dbReference type="Pfam" id="PF00494">
    <property type="entry name" value="SQS_PSY"/>
    <property type="match status" value="1"/>
</dbReference>
<dbReference type="AlphaFoldDB" id="A0A3D9FDA9"/>
<organism evidence="1 2">
    <name type="scientific">Parasphingopyxis lamellibrachiae</name>
    <dbReference type="NCBI Taxonomy" id="680125"/>
    <lineage>
        <taxon>Bacteria</taxon>
        <taxon>Pseudomonadati</taxon>
        <taxon>Pseudomonadota</taxon>
        <taxon>Alphaproteobacteria</taxon>
        <taxon>Sphingomonadales</taxon>
        <taxon>Sphingomonadaceae</taxon>
        <taxon>Parasphingopyxis</taxon>
    </lineage>
</organism>
<accession>A0A3D9FDA9</accession>
<proteinExistence type="predicted"/>
<comment type="caution">
    <text evidence="1">The sequence shown here is derived from an EMBL/GenBank/DDBJ whole genome shotgun (WGS) entry which is preliminary data.</text>
</comment>
<reference evidence="1 2" key="1">
    <citation type="submission" date="2018-07" db="EMBL/GenBank/DDBJ databases">
        <title>Genomic Encyclopedia of Type Strains, Phase IV (KMG-IV): sequencing the most valuable type-strain genomes for metagenomic binning, comparative biology and taxonomic classification.</title>
        <authorList>
            <person name="Goeker M."/>
        </authorList>
    </citation>
    <scope>NUCLEOTIDE SEQUENCE [LARGE SCALE GENOMIC DNA]</scope>
    <source>
        <strain evidence="1 2">DSM 26725</strain>
    </source>
</reference>
<dbReference type="InterPro" id="IPR002060">
    <property type="entry name" value="Squ/phyt_synthse"/>
</dbReference>
<evidence type="ECO:0000313" key="2">
    <source>
        <dbReference type="Proteomes" id="UP000256310"/>
    </source>
</evidence>
<protein>
    <submittedName>
        <fullName evidence="1">Phytoene synthase</fullName>
    </submittedName>
</protein>
<dbReference type="EMBL" id="QRDP01000004">
    <property type="protein sequence ID" value="RED15547.1"/>
    <property type="molecule type" value="Genomic_DNA"/>
</dbReference>
<keyword evidence="2" id="KW-1185">Reference proteome</keyword>
<evidence type="ECO:0000313" key="1">
    <source>
        <dbReference type="EMBL" id="RED15547.1"/>
    </source>
</evidence>
<sequence length="238" mass="26278">MKVNGMFAMLARLGRTFPMTEPLSDPERELALSYAAAPIRPHLRTLWRLDERFGAIVAGTTETTIGEMRLLWWREAIAISDEGAKAEPLLEQVAGAIEATRSDAAEWGAMAEGWHALLQEPLEAQELDRFANERGGRLFTLSAEILSGSAEPFVTAAGRGWALADLSSRISDADARSEARAMARKMFDDAGKTRWPRSLRPLGALAMLARRDAVSRRPRRQGSPVRVARMAWHGLTGR</sequence>
<name>A0A3D9FDA9_9SPHN</name>
<gene>
    <name evidence="1" type="ORF">DFR46_0542</name>
</gene>
<dbReference type="Proteomes" id="UP000256310">
    <property type="component" value="Unassembled WGS sequence"/>
</dbReference>